<keyword evidence="2 6" id="KW-0645">Protease</keyword>
<evidence type="ECO:0000313" key="10">
    <source>
        <dbReference type="Proteomes" id="UP000095332"/>
    </source>
</evidence>
<feature type="active site" description="Charge relay system" evidence="5 6">
    <location>
        <position position="154"/>
    </location>
</feature>
<dbReference type="PROSITE" id="PS51892">
    <property type="entry name" value="SUBTILASE"/>
    <property type="match status" value="1"/>
</dbReference>
<comment type="similarity">
    <text evidence="1 6">Belongs to the peptidase S8 family.</text>
</comment>
<evidence type="ECO:0000256" key="7">
    <source>
        <dbReference type="SAM" id="SignalP"/>
    </source>
</evidence>
<feature type="domain" description="Peptidase S8/S53" evidence="8">
    <location>
        <begin position="455"/>
        <end position="613"/>
    </location>
</feature>
<dbReference type="PROSITE" id="PS00138">
    <property type="entry name" value="SUBTILASE_SER"/>
    <property type="match status" value="1"/>
</dbReference>
<keyword evidence="3 6" id="KW-0378">Hydrolase</keyword>
<dbReference type="InterPro" id="IPR036852">
    <property type="entry name" value="Peptidase_S8/S53_dom_sf"/>
</dbReference>
<evidence type="ECO:0000256" key="4">
    <source>
        <dbReference type="ARBA" id="ARBA00022825"/>
    </source>
</evidence>
<keyword evidence="7" id="KW-0732">Signal</keyword>
<evidence type="ECO:0000256" key="6">
    <source>
        <dbReference type="PROSITE-ProRule" id="PRU01240"/>
    </source>
</evidence>
<dbReference type="GO" id="GO:0004252">
    <property type="term" value="F:serine-type endopeptidase activity"/>
    <property type="evidence" value="ECO:0007669"/>
    <property type="project" value="UniProtKB-UniRule"/>
</dbReference>
<sequence>MRKRSTLLSLLLASIAGVSGFSQDATYSKMSPHTRILLDRLERNDTIHSSLRGAIEDEYLSAFVKVETEEAWAEVEAAGCRIQTRTGDIATVLIPLSKVETLSELASVQYISASQPMSLSMDSALYYSNVADAYAGKNLPHPYTGKDVIVGVVDGGFDYTHPNFYDKEGKTYRLKRVWDQASPFSHAVYTTESDILEHECSYDSDVETHGTHVMGIAAGGGYDTPYQGVAYESDMMAVATTWQNADIINGVDYIFQESEKEGKPCVVNLSLGSPTGPHDGTDLFEKMLDRLTGPGRIITASMGNSGSSNEYVGLMSPIDTLRTFIGKGATSAVGVSLWADEPGKPFAIDLGIYDSEKKEYLANTGFLSVDTLEKVISLPITGPDNSVYEAWISSSLSPFNGKYNVTIAFTYPEEAGKLDFSLQVATKSTPVRAWAYNGSFKDNGMSPLYTAGTSDFSIGTPATAQDLISVGAYTSRLVRVDAQGNSQTLPGSELGKLAPFSSVGPTIDNRIKPDITAPGLFVISSYNSYYLEEEAGEIDRDIQVKYSTFNGREYPWGYMQGTSMSCPFATGTIALWLQANPTLSPDDIKEVFSRTAIQDQEGETYPNSRWGWGKIDAYKGLLDVLGLPTASENIFEEKPYEAVSVYAGTSPGSFHVRWAKIPGAFSIQVFDASGRSWYGNKVDSPTSVDYPVVLGTDQPGVYFVRIETAEGTVEVRSSYRTAAYIKFLRMPIVSSLECLS</sequence>
<dbReference type="PANTHER" id="PTHR43806">
    <property type="entry name" value="PEPTIDASE S8"/>
    <property type="match status" value="1"/>
</dbReference>
<proteinExistence type="inferred from homology"/>
<dbReference type="PRINTS" id="PR00723">
    <property type="entry name" value="SUBTILISIN"/>
</dbReference>
<dbReference type="InterPro" id="IPR023828">
    <property type="entry name" value="Peptidase_S8_Ser-AS"/>
</dbReference>
<feature type="chain" id="PRO_5008036013" evidence="7">
    <location>
        <begin position="25"/>
        <end position="740"/>
    </location>
</feature>
<feature type="domain" description="Peptidase S8/S53" evidence="8">
    <location>
        <begin position="145"/>
        <end position="310"/>
    </location>
</feature>
<dbReference type="EMBL" id="CZBM01000009">
    <property type="protein sequence ID" value="CUQ34588.1"/>
    <property type="molecule type" value="Genomic_DNA"/>
</dbReference>
<dbReference type="Proteomes" id="UP000095332">
    <property type="component" value="Unassembled WGS sequence"/>
</dbReference>
<dbReference type="SUPFAM" id="SSF52743">
    <property type="entry name" value="Subtilisin-like"/>
    <property type="match status" value="1"/>
</dbReference>
<keyword evidence="4 6" id="KW-0720">Serine protease</keyword>
<evidence type="ECO:0000256" key="2">
    <source>
        <dbReference type="ARBA" id="ARBA00022670"/>
    </source>
</evidence>
<dbReference type="InterPro" id="IPR050131">
    <property type="entry name" value="Peptidase_S8_subtilisin-like"/>
</dbReference>
<name>A0A174VR80_PARDI</name>
<dbReference type="Gene3D" id="3.40.50.200">
    <property type="entry name" value="Peptidase S8/S53 domain"/>
    <property type="match status" value="2"/>
</dbReference>
<dbReference type="InterPro" id="IPR000209">
    <property type="entry name" value="Peptidase_S8/S53_dom"/>
</dbReference>
<evidence type="ECO:0000256" key="1">
    <source>
        <dbReference type="ARBA" id="ARBA00011073"/>
    </source>
</evidence>
<evidence type="ECO:0000313" key="9">
    <source>
        <dbReference type="EMBL" id="CUQ34588.1"/>
    </source>
</evidence>
<feature type="active site" description="Charge relay system" evidence="5 6">
    <location>
        <position position="563"/>
    </location>
</feature>
<reference evidence="9 10" key="1">
    <citation type="submission" date="2015-09" db="EMBL/GenBank/DDBJ databases">
        <authorList>
            <consortium name="Pathogen Informatics"/>
        </authorList>
    </citation>
    <scope>NUCLEOTIDE SEQUENCE [LARGE SCALE GENOMIC DNA]</scope>
    <source>
        <strain evidence="9 10">2789STDY5834948</strain>
    </source>
</reference>
<evidence type="ECO:0000256" key="5">
    <source>
        <dbReference type="PIRSR" id="PIRSR615500-1"/>
    </source>
</evidence>
<feature type="active site" description="Charge relay system" evidence="5 6">
    <location>
        <position position="209"/>
    </location>
</feature>
<dbReference type="AlphaFoldDB" id="A0A174VR80"/>
<dbReference type="PANTHER" id="PTHR43806:SF11">
    <property type="entry name" value="CEREVISIN-RELATED"/>
    <property type="match status" value="1"/>
</dbReference>
<protein>
    <submittedName>
        <fullName evidence="9">Minor extracellular protease vpr</fullName>
        <ecNumber evidence="9">3.4.21.-</ecNumber>
    </submittedName>
</protein>
<feature type="signal peptide" evidence="7">
    <location>
        <begin position="1"/>
        <end position="24"/>
    </location>
</feature>
<evidence type="ECO:0000259" key="8">
    <source>
        <dbReference type="Pfam" id="PF00082"/>
    </source>
</evidence>
<organism evidence="9 10">
    <name type="scientific">Parabacteroides distasonis</name>
    <dbReference type="NCBI Taxonomy" id="823"/>
    <lineage>
        <taxon>Bacteria</taxon>
        <taxon>Pseudomonadati</taxon>
        <taxon>Bacteroidota</taxon>
        <taxon>Bacteroidia</taxon>
        <taxon>Bacteroidales</taxon>
        <taxon>Tannerellaceae</taxon>
        <taxon>Parabacteroides</taxon>
    </lineage>
</organism>
<accession>A0A174VR80</accession>
<gene>
    <name evidence="9" type="primary">vpr</name>
    <name evidence="9" type="ORF">ERS852560_02295</name>
</gene>
<dbReference type="EC" id="3.4.21.-" evidence="9"/>
<evidence type="ECO:0000256" key="3">
    <source>
        <dbReference type="ARBA" id="ARBA00022801"/>
    </source>
</evidence>
<dbReference type="RefSeq" id="WP_081031981.1">
    <property type="nucleotide sequence ID" value="NZ_CZBM01000009.1"/>
</dbReference>
<dbReference type="Pfam" id="PF00082">
    <property type="entry name" value="Peptidase_S8"/>
    <property type="match status" value="2"/>
</dbReference>
<dbReference type="GO" id="GO:0006508">
    <property type="term" value="P:proteolysis"/>
    <property type="evidence" value="ECO:0007669"/>
    <property type="project" value="UniProtKB-KW"/>
</dbReference>
<dbReference type="InterPro" id="IPR015500">
    <property type="entry name" value="Peptidase_S8_subtilisin-rel"/>
</dbReference>